<feature type="compositionally biased region" description="Basic residues" evidence="1">
    <location>
        <begin position="214"/>
        <end position="228"/>
    </location>
</feature>
<comment type="caution">
    <text evidence="2">The sequence shown here is derived from an EMBL/GenBank/DDBJ whole genome shotgun (WGS) entry which is preliminary data.</text>
</comment>
<proteinExistence type="predicted"/>
<name>A0A2N3L7W5_9PROT</name>
<reference evidence="2 3" key="1">
    <citation type="submission" date="2017-09" db="EMBL/GenBank/DDBJ databases">
        <title>Biodiversity and function of Thalassospira species in the particle-attached aromatic-hydrocarbon-degrading consortia from the surface seawater of the China South Sea.</title>
        <authorList>
            <person name="Dong C."/>
            <person name="Lai Q."/>
            <person name="Shao Z."/>
        </authorList>
    </citation>
    <scope>NUCLEOTIDE SEQUENCE [LARGE SCALE GENOMIC DNA]</scope>
    <source>
        <strain evidence="2 3">139Z-12</strain>
    </source>
</reference>
<sequence length="228" mass="25022">MVLGDVVDRQDILKALADQLENKLWHLAEQFKVTLRGLAQTEHFDLDDRAAVGNALHSSLPSAFAASELGSEGFKLIKDVVGPGNKIVAKVEIEGEERSVCLELHNAGPQGGTRKKKHQYASEDVAVEPRFQGFDVVAPKRLLLFLAYHLNGVRTAVESLHLVFSDGVDRRSIQLFKADESYVAQSAPVQPQKMPEVGSALKIRERALGEANKHARKANKRRNAAPSS</sequence>
<accession>A0A2N3L7W5</accession>
<gene>
    <name evidence="2" type="ORF">COO92_08485</name>
</gene>
<dbReference type="EMBL" id="NXGX01000003">
    <property type="protein sequence ID" value="PKR58872.1"/>
    <property type="molecule type" value="Genomic_DNA"/>
</dbReference>
<protein>
    <submittedName>
        <fullName evidence="2">Uncharacterized protein</fullName>
    </submittedName>
</protein>
<dbReference type="AlphaFoldDB" id="A0A2N3L7W5"/>
<feature type="region of interest" description="Disordered" evidence="1">
    <location>
        <begin position="208"/>
        <end position="228"/>
    </location>
</feature>
<evidence type="ECO:0000256" key="1">
    <source>
        <dbReference type="SAM" id="MobiDB-lite"/>
    </source>
</evidence>
<keyword evidence="3" id="KW-1185">Reference proteome</keyword>
<organism evidence="2 3">
    <name type="scientific">Thalassospira lohafexi</name>
    <dbReference type="NCBI Taxonomy" id="744227"/>
    <lineage>
        <taxon>Bacteria</taxon>
        <taxon>Pseudomonadati</taxon>
        <taxon>Pseudomonadota</taxon>
        <taxon>Alphaproteobacteria</taxon>
        <taxon>Rhodospirillales</taxon>
        <taxon>Thalassospiraceae</taxon>
        <taxon>Thalassospira</taxon>
    </lineage>
</organism>
<evidence type="ECO:0000313" key="3">
    <source>
        <dbReference type="Proteomes" id="UP000233332"/>
    </source>
</evidence>
<evidence type="ECO:0000313" key="2">
    <source>
        <dbReference type="EMBL" id="PKR58872.1"/>
    </source>
</evidence>
<dbReference type="Proteomes" id="UP000233332">
    <property type="component" value="Unassembled WGS sequence"/>
</dbReference>